<dbReference type="PROSITE" id="PS51318">
    <property type="entry name" value="TAT"/>
    <property type="match status" value="1"/>
</dbReference>
<dbReference type="SUPFAM" id="SSF50692">
    <property type="entry name" value="ADC-like"/>
    <property type="match status" value="1"/>
</dbReference>
<dbReference type="Pfam" id="PF00384">
    <property type="entry name" value="Molybdopterin"/>
    <property type="match status" value="1"/>
</dbReference>
<evidence type="ECO:0000256" key="5">
    <source>
        <dbReference type="ARBA" id="ARBA00023004"/>
    </source>
</evidence>
<keyword evidence="2" id="KW-0479">Metal-binding</keyword>
<accession>A0A953LL68</accession>
<dbReference type="FunFam" id="3.40.228.10:FF:000004">
    <property type="entry name" value="Dimethyl sulfoxide reductase subunit A"/>
    <property type="match status" value="1"/>
</dbReference>
<dbReference type="InterPro" id="IPR006963">
    <property type="entry name" value="Mopterin_OxRdtase_4Fe-4S_dom"/>
</dbReference>
<evidence type="ECO:0000313" key="8">
    <source>
        <dbReference type="EMBL" id="MBY6277822.1"/>
    </source>
</evidence>
<dbReference type="Pfam" id="PF10518">
    <property type="entry name" value="TAT_signal"/>
    <property type="match status" value="1"/>
</dbReference>
<dbReference type="CDD" id="cd02770">
    <property type="entry name" value="MopB_DmsA-EC"/>
    <property type="match status" value="1"/>
</dbReference>
<dbReference type="PANTHER" id="PTHR43742">
    <property type="entry name" value="TRIMETHYLAMINE-N-OXIDE REDUCTASE"/>
    <property type="match status" value="1"/>
</dbReference>
<gene>
    <name evidence="8" type="ORF">CWE10_16830</name>
</gene>
<dbReference type="GO" id="GO:0009061">
    <property type="term" value="P:anaerobic respiration"/>
    <property type="evidence" value="ECO:0007669"/>
    <property type="project" value="TreeGrafter"/>
</dbReference>
<dbReference type="PANTHER" id="PTHR43742:SF3">
    <property type="entry name" value="DIMETHYL SULFOXIDE REDUCTASE DMSA"/>
    <property type="match status" value="1"/>
</dbReference>
<dbReference type="Gene3D" id="3.40.50.740">
    <property type="match status" value="2"/>
</dbReference>
<dbReference type="Proteomes" id="UP000732377">
    <property type="component" value="Unassembled WGS sequence"/>
</dbReference>
<keyword evidence="5" id="KW-0408">Iron</keyword>
<keyword evidence="4" id="KW-0560">Oxidoreductase</keyword>
<dbReference type="PROSITE" id="PS51669">
    <property type="entry name" value="4FE4S_MOW_BIS_MGD"/>
    <property type="match status" value="1"/>
</dbReference>
<dbReference type="GO" id="GO:0009055">
    <property type="term" value="F:electron transfer activity"/>
    <property type="evidence" value="ECO:0007669"/>
    <property type="project" value="TreeGrafter"/>
</dbReference>
<dbReference type="CDD" id="cd02794">
    <property type="entry name" value="MopB_CT_DmsA-EC"/>
    <property type="match status" value="1"/>
</dbReference>
<evidence type="ECO:0000256" key="6">
    <source>
        <dbReference type="ARBA" id="ARBA00023014"/>
    </source>
</evidence>
<dbReference type="AlphaFoldDB" id="A0A953LL68"/>
<dbReference type="GO" id="GO:0043546">
    <property type="term" value="F:molybdopterin cofactor binding"/>
    <property type="evidence" value="ECO:0007669"/>
    <property type="project" value="InterPro"/>
</dbReference>
<dbReference type="Pfam" id="PF01568">
    <property type="entry name" value="Molydop_binding"/>
    <property type="match status" value="1"/>
</dbReference>
<sequence>MLPEISRRTLLKWSAVIGAGAALGVSADASRKLIVPTASAGTPAAPAKIVPHVCSMNCGSGNCILMLEVRDGVVTRIDTDQQDLPWAPAQRGCVRGRAMRKQLYHPDRLKQPLKRVGKRGEGKFEPISWDEAFDIIAENLDRVIRTYGNQAIFYQYGTGVMNPVFKSWPTGIVNRLLNQLGGYLNYYGTYSSAQYSFANPYTLGNGGNNSADDLVNSRLIVLFAENVAETRQGGGHQYYWYVQAKKAGAKIIVVDPRLSETAKALADEWIPIRPTTDNALINALAYVMITENLHDQAFLDKYCVGFDDEHLPPGAPPKSSFKSYVLGESDGVPKTPEWAERITGVPRETIVRLAREIALTKPCALVQGLGWQRHAYGEQPVRALPVLAAMTGNIGISGGGNGTRPGGRSTPSFSFPLGTNPVKASISVFQWPDAIIRGTELRAKDGLRGVDKLDSNIKFIWNYGGNCLINQHAEINHIRKILEDESLVEFILVHDIFMTPSAKFADILLPDRSSLERTEMGRDASIMGDRLYYTPAAIEPLYDTKDVYEVCTALAERLGVKDAFTEGRTMEQWQEWMVEQLREKNPDFPTFEELKKNPVIKSKASAPVIGMKAFIDDPEKNPLSTPSGKIEIYSEQLAKLGEEWGIPDELPPIPKYIPAWEGPEAPEELRRKYPLQLIGHHTKRRVHSTHDNNPWLEEVEPQALTINEIDAAERGIRDGDMVRIWNDRGEVHVRCRVTKTIMPGVVDLPQGAWYTPNANGIDTRGCINVLTKYHPTPGAKGNPQHTNLVQVAKL</sequence>
<evidence type="ECO:0000256" key="3">
    <source>
        <dbReference type="ARBA" id="ARBA00022729"/>
    </source>
</evidence>
<dbReference type="SUPFAM" id="SSF53706">
    <property type="entry name" value="Formate dehydrogenase/DMSO reductase, domains 1-3"/>
    <property type="match status" value="1"/>
</dbReference>
<dbReference type="EMBL" id="PIUK01000255">
    <property type="protein sequence ID" value="MBY6277822.1"/>
    <property type="molecule type" value="Genomic_DNA"/>
</dbReference>
<protein>
    <submittedName>
        <fullName evidence="8">Dimethyl sulfoxide reductase subunit A</fullName>
    </submittedName>
</protein>
<keyword evidence="3" id="KW-0732">Signal</keyword>
<reference evidence="8" key="1">
    <citation type="submission" date="2017-11" db="EMBL/GenBank/DDBJ databases">
        <title>Three new genomes from thermophilic consortium.</title>
        <authorList>
            <person name="Quaggio R."/>
            <person name="Amgarten D."/>
            <person name="Setubal J.C."/>
        </authorList>
    </citation>
    <scope>NUCLEOTIDE SEQUENCE</scope>
    <source>
        <strain evidence="8">ZCTH01-B2</strain>
    </source>
</reference>
<dbReference type="RefSeq" id="WP_273381194.1">
    <property type="nucleotide sequence ID" value="NZ_PIUK01000255.1"/>
</dbReference>
<evidence type="ECO:0000256" key="2">
    <source>
        <dbReference type="ARBA" id="ARBA00022723"/>
    </source>
</evidence>
<dbReference type="GO" id="GO:0030288">
    <property type="term" value="C:outer membrane-bounded periplasmic space"/>
    <property type="evidence" value="ECO:0007669"/>
    <property type="project" value="TreeGrafter"/>
</dbReference>
<comment type="similarity">
    <text evidence="1">Belongs to the prokaryotic molybdopterin-containing oxidoreductase family.</text>
</comment>
<keyword evidence="6" id="KW-0411">Iron-sulfur</keyword>
<dbReference type="InterPro" id="IPR006656">
    <property type="entry name" value="Mopterin_OxRdtase"/>
</dbReference>
<evidence type="ECO:0000256" key="4">
    <source>
        <dbReference type="ARBA" id="ARBA00023002"/>
    </source>
</evidence>
<dbReference type="InterPro" id="IPR050612">
    <property type="entry name" value="Prok_Mopterin_Oxidored"/>
</dbReference>
<evidence type="ECO:0000256" key="1">
    <source>
        <dbReference type="ARBA" id="ARBA00010312"/>
    </source>
</evidence>
<dbReference type="SMART" id="SM00926">
    <property type="entry name" value="Molybdop_Fe4S4"/>
    <property type="match status" value="1"/>
</dbReference>
<dbReference type="InterPro" id="IPR011888">
    <property type="entry name" value="Anaer_DMSO_reductase"/>
</dbReference>
<dbReference type="NCBIfam" id="TIGR02166">
    <property type="entry name" value="dmsA_ynfE"/>
    <property type="match status" value="1"/>
</dbReference>
<feature type="domain" description="4Fe-4S Mo/W bis-MGD-type" evidence="7">
    <location>
        <begin position="47"/>
        <end position="107"/>
    </location>
</feature>
<dbReference type="Gene3D" id="3.40.228.10">
    <property type="entry name" value="Dimethylsulfoxide Reductase, domain 2"/>
    <property type="match status" value="1"/>
</dbReference>
<dbReference type="Gene3D" id="2.20.25.90">
    <property type="entry name" value="ADC-like domains"/>
    <property type="match status" value="1"/>
</dbReference>
<dbReference type="GO" id="GO:0051539">
    <property type="term" value="F:4 iron, 4 sulfur cluster binding"/>
    <property type="evidence" value="ECO:0007669"/>
    <property type="project" value="InterPro"/>
</dbReference>
<dbReference type="InterPro" id="IPR006657">
    <property type="entry name" value="MoPterin_dinucl-bd_dom"/>
</dbReference>
<dbReference type="GO" id="GO:0009389">
    <property type="term" value="F:dimethyl sulfoxide reductase activity"/>
    <property type="evidence" value="ECO:0007669"/>
    <property type="project" value="InterPro"/>
</dbReference>
<comment type="caution">
    <text evidence="8">The sequence shown here is derived from an EMBL/GenBank/DDBJ whole genome shotgun (WGS) entry which is preliminary data.</text>
</comment>
<dbReference type="Gene3D" id="2.40.40.20">
    <property type="match status" value="1"/>
</dbReference>
<name>A0A953LL68_SYMTR</name>
<proteinExistence type="inferred from homology"/>
<dbReference type="InterPro" id="IPR009010">
    <property type="entry name" value="Asp_de-COase-like_dom_sf"/>
</dbReference>
<dbReference type="Pfam" id="PF04879">
    <property type="entry name" value="Molybdop_Fe4S4"/>
    <property type="match status" value="1"/>
</dbReference>
<dbReference type="InterPro" id="IPR019546">
    <property type="entry name" value="TAT_signal_bac_arc"/>
</dbReference>
<dbReference type="InterPro" id="IPR006311">
    <property type="entry name" value="TAT_signal"/>
</dbReference>
<evidence type="ECO:0000313" key="9">
    <source>
        <dbReference type="Proteomes" id="UP000732377"/>
    </source>
</evidence>
<organism evidence="8 9">
    <name type="scientific">Symbiobacterium thermophilum</name>
    <dbReference type="NCBI Taxonomy" id="2734"/>
    <lineage>
        <taxon>Bacteria</taxon>
        <taxon>Bacillati</taxon>
        <taxon>Bacillota</taxon>
        <taxon>Clostridia</taxon>
        <taxon>Eubacteriales</taxon>
        <taxon>Symbiobacteriaceae</taxon>
        <taxon>Symbiobacterium</taxon>
    </lineage>
</organism>
<dbReference type="GO" id="GO:0030151">
    <property type="term" value="F:molybdenum ion binding"/>
    <property type="evidence" value="ECO:0007669"/>
    <property type="project" value="InterPro"/>
</dbReference>
<evidence type="ECO:0000259" key="7">
    <source>
        <dbReference type="PROSITE" id="PS51669"/>
    </source>
</evidence>